<dbReference type="Gene3D" id="2.60.120.10">
    <property type="entry name" value="Jelly Rolls"/>
    <property type="match status" value="1"/>
</dbReference>
<dbReference type="GO" id="GO:0034236">
    <property type="term" value="F:protein kinase A catalytic subunit binding"/>
    <property type="evidence" value="ECO:0007669"/>
    <property type="project" value="TreeGrafter"/>
</dbReference>
<dbReference type="AlphaFoldDB" id="A0A9W9ZTF1"/>
<dbReference type="Pfam" id="PF00027">
    <property type="entry name" value="cNMP_binding"/>
    <property type="match status" value="1"/>
</dbReference>
<evidence type="ECO:0000259" key="5">
    <source>
        <dbReference type="PROSITE" id="PS50042"/>
    </source>
</evidence>
<feature type="domain" description="Cyclic nucleotide-binding" evidence="5">
    <location>
        <begin position="1"/>
        <end position="75"/>
    </location>
</feature>
<proteinExistence type="inferred from homology"/>
<reference evidence="6" key="1">
    <citation type="submission" date="2023-01" db="EMBL/GenBank/DDBJ databases">
        <title>Genome assembly of the deep-sea coral Lophelia pertusa.</title>
        <authorList>
            <person name="Herrera S."/>
            <person name="Cordes E."/>
        </authorList>
    </citation>
    <scope>NUCLEOTIDE SEQUENCE</scope>
    <source>
        <strain evidence="6">USNM1676648</strain>
        <tissue evidence="6">Polyp</tissue>
    </source>
</reference>
<dbReference type="GO" id="GO:0004862">
    <property type="term" value="F:cAMP-dependent protein kinase inhibitor activity"/>
    <property type="evidence" value="ECO:0007669"/>
    <property type="project" value="TreeGrafter"/>
</dbReference>
<dbReference type="GO" id="GO:0005952">
    <property type="term" value="C:cAMP-dependent protein kinase complex"/>
    <property type="evidence" value="ECO:0007669"/>
    <property type="project" value="InterPro"/>
</dbReference>
<evidence type="ECO:0000256" key="4">
    <source>
        <dbReference type="SAM" id="MobiDB-lite"/>
    </source>
</evidence>
<evidence type="ECO:0000256" key="1">
    <source>
        <dbReference type="ARBA" id="ARBA00005753"/>
    </source>
</evidence>
<comment type="similarity">
    <text evidence="1">Belongs to the cAMP-dependent kinase regulatory chain family.</text>
</comment>
<evidence type="ECO:0000256" key="2">
    <source>
        <dbReference type="ARBA" id="ARBA00022566"/>
    </source>
</evidence>
<keyword evidence="2" id="KW-0547">Nucleotide-binding</keyword>
<dbReference type="InterPro" id="IPR018490">
    <property type="entry name" value="cNMP-bd_dom_sf"/>
</dbReference>
<keyword evidence="7" id="KW-1185">Reference proteome</keyword>
<dbReference type="PROSITE" id="PS50042">
    <property type="entry name" value="CNMP_BINDING_3"/>
    <property type="match status" value="1"/>
</dbReference>
<dbReference type="InterPro" id="IPR014710">
    <property type="entry name" value="RmlC-like_jellyroll"/>
</dbReference>
<name>A0A9W9ZTF1_9CNID</name>
<dbReference type="Proteomes" id="UP001163046">
    <property type="component" value="Unassembled WGS sequence"/>
</dbReference>
<dbReference type="InterPro" id="IPR000595">
    <property type="entry name" value="cNMP-bd_dom"/>
</dbReference>
<accession>A0A9W9ZTF1</accession>
<gene>
    <name evidence="6" type="primary">PRKAR2B_1</name>
    <name evidence="6" type="ORF">OS493_000895</name>
</gene>
<evidence type="ECO:0000313" key="7">
    <source>
        <dbReference type="Proteomes" id="UP001163046"/>
    </source>
</evidence>
<protein>
    <submittedName>
        <fullName evidence="6">cAMP-dependent protein kinase type II-beta regulatory subunit</fullName>
    </submittedName>
</protein>
<dbReference type="CDD" id="cd00038">
    <property type="entry name" value="CAP_ED"/>
    <property type="match status" value="1"/>
</dbReference>
<feature type="compositionally biased region" description="Basic residues" evidence="4">
    <location>
        <begin position="69"/>
        <end position="78"/>
    </location>
</feature>
<dbReference type="GO" id="GO:0005829">
    <property type="term" value="C:cytosol"/>
    <property type="evidence" value="ECO:0007669"/>
    <property type="project" value="TreeGrafter"/>
</dbReference>
<dbReference type="PANTHER" id="PTHR11635:SF152">
    <property type="entry name" value="CAMP-DEPENDENT PROTEIN KINASE TYPE I REGULATORY SUBUNIT-RELATED"/>
    <property type="match status" value="1"/>
</dbReference>
<dbReference type="SUPFAM" id="SSF51206">
    <property type="entry name" value="cAMP-binding domain-like"/>
    <property type="match status" value="1"/>
</dbReference>
<sequence>MMFFIDKDGKDIKVHTFKDEGSFGELALMYNCPRNATIIAKSQGTIWALDQATFRRIVVGAAARKRQNLRSASRKRAHVSSTTGLRENESGRRFGNKNL</sequence>
<dbReference type="EMBL" id="MU825873">
    <property type="protein sequence ID" value="KAJ7387562.1"/>
    <property type="molecule type" value="Genomic_DNA"/>
</dbReference>
<feature type="region of interest" description="Disordered" evidence="4">
    <location>
        <begin position="69"/>
        <end position="99"/>
    </location>
</feature>
<dbReference type="GO" id="GO:0030552">
    <property type="term" value="F:cAMP binding"/>
    <property type="evidence" value="ECO:0007669"/>
    <property type="project" value="UniProtKB-KW"/>
</dbReference>
<evidence type="ECO:0000256" key="3">
    <source>
        <dbReference type="ARBA" id="ARBA00023149"/>
    </source>
</evidence>
<comment type="caution">
    <text evidence="6">The sequence shown here is derived from an EMBL/GenBank/DDBJ whole genome shotgun (WGS) entry which is preliminary data.</text>
</comment>
<dbReference type="InterPro" id="IPR050503">
    <property type="entry name" value="cAMP-dep_PK_reg_su-like"/>
</dbReference>
<dbReference type="OrthoDB" id="63267at2759"/>
<dbReference type="PANTHER" id="PTHR11635">
    <property type="entry name" value="CAMP-DEPENDENT PROTEIN KINASE REGULATORY CHAIN"/>
    <property type="match status" value="1"/>
</dbReference>
<evidence type="ECO:0000313" key="6">
    <source>
        <dbReference type="EMBL" id="KAJ7387562.1"/>
    </source>
</evidence>
<keyword evidence="3" id="KW-0114">cAMP</keyword>
<keyword evidence="2" id="KW-0116">cAMP-binding</keyword>
<organism evidence="6 7">
    <name type="scientific">Desmophyllum pertusum</name>
    <dbReference type="NCBI Taxonomy" id="174260"/>
    <lineage>
        <taxon>Eukaryota</taxon>
        <taxon>Metazoa</taxon>
        <taxon>Cnidaria</taxon>
        <taxon>Anthozoa</taxon>
        <taxon>Hexacorallia</taxon>
        <taxon>Scleractinia</taxon>
        <taxon>Caryophylliina</taxon>
        <taxon>Caryophylliidae</taxon>
        <taxon>Desmophyllum</taxon>
    </lineage>
</organism>